<dbReference type="AlphaFoldDB" id="A0A3L7ADU5"/>
<dbReference type="EMBL" id="RCTF01000008">
    <property type="protein sequence ID" value="RLP78407.1"/>
    <property type="molecule type" value="Genomic_DNA"/>
</dbReference>
<accession>A0A3L7ADU5</accession>
<dbReference type="OrthoDB" id="9814231at2"/>
<dbReference type="PANTHER" id="PTHR35936">
    <property type="entry name" value="MEMBRANE-BOUND LYTIC MUREIN TRANSGLYCOSYLASE F"/>
    <property type="match status" value="1"/>
</dbReference>
<feature type="domain" description="Solute-binding protein family 3/N-terminal" evidence="3">
    <location>
        <begin position="80"/>
        <end position="309"/>
    </location>
</feature>
<sequence>MQFYPVRSPPQPLLNEREFPMARPSSDRPSRGPLASRRRFLALSVSALAAATATPALLAQVAGRAEAAPLTIEDIKKRGVVRIGVEAAYRPFTFREGSAIVGYDVDLAKEIFAPLGVKVEMVDTAWAGVIPALYAGNFDVIMTSLTYTKERVAKVGYSIPYTEATQELLVRAGDAGTIKDLSGMSGKVLGVKLGSAGDTMKTGLDEKLKAATGKGFAQVKTYDDHPAAYLALAQGSVDGVINTLATLTQVVKDAPGKYAIVRDIGPRNWAGIGTRKEDEDLISFLNQRITALKESGELYKLQEKWFGVRMQLADKVPSFS</sequence>
<organism evidence="4 5">
    <name type="scientific">Xanthobacter tagetidis</name>
    <dbReference type="NCBI Taxonomy" id="60216"/>
    <lineage>
        <taxon>Bacteria</taxon>
        <taxon>Pseudomonadati</taxon>
        <taxon>Pseudomonadota</taxon>
        <taxon>Alphaproteobacteria</taxon>
        <taxon>Hyphomicrobiales</taxon>
        <taxon>Xanthobacteraceae</taxon>
        <taxon>Xanthobacter</taxon>
    </lineage>
</organism>
<protein>
    <submittedName>
        <fullName evidence="4">ABC transporter substrate-binding protein</fullName>
    </submittedName>
</protein>
<comment type="caution">
    <text evidence="4">The sequence shown here is derived from an EMBL/GenBank/DDBJ whole genome shotgun (WGS) entry which is preliminary data.</text>
</comment>
<gene>
    <name evidence="4" type="ORF">D9R14_11395</name>
</gene>
<proteinExistence type="predicted"/>
<dbReference type="InterPro" id="IPR006311">
    <property type="entry name" value="TAT_signal"/>
</dbReference>
<dbReference type="SMART" id="SM00062">
    <property type="entry name" value="PBPb"/>
    <property type="match status" value="1"/>
</dbReference>
<reference evidence="4 5" key="1">
    <citation type="submission" date="2018-10" db="EMBL/GenBank/DDBJ databases">
        <title>Xanthobacter tagetidis genome sequencing and assembly.</title>
        <authorList>
            <person name="Maclea K.S."/>
            <person name="Goen A.E."/>
            <person name="Fatima S.A."/>
        </authorList>
    </citation>
    <scope>NUCLEOTIDE SEQUENCE [LARGE SCALE GENOMIC DNA]</scope>
    <source>
        <strain evidence="4 5">ATCC 700314</strain>
    </source>
</reference>
<evidence type="ECO:0000256" key="1">
    <source>
        <dbReference type="ARBA" id="ARBA00022729"/>
    </source>
</evidence>
<name>A0A3L7ADU5_9HYPH</name>
<evidence type="ECO:0000259" key="3">
    <source>
        <dbReference type="SMART" id="SM00062"/>
    </source>
</evidence>
<evidence type="ECO:0000256" key="2">
    <source>
        <dbReference type="SAM" id="MobiDB-lite"/>
    </source>
</evidence>
<dbReference type="PROSITE" id="PS51318">
    <property type="entry name" value="TAT"/>
    <property type="match status" value="1"/>
</dbReference>
<evidence type="ECO:0000313" key="4">
    <source>
        <dbReference type="EMBL" id="RLP78407.1"/>
    </source>
</evidence>
<dbReference type="PANTHER" id="PTHR35936:SF17">
    <property type="entry name" value="ARGININE-BINDING EXTRACELLULAR PROTEIN ARTP"/>
    <property type="match status" value="1"/>
</dbReference>
<dbReference type="SUPFAM" id="SSF53850">
    <property type="entry name" value="Periplasmic binding protein-like II"/>
    <property type="match status" value="1"/>
</dbReference>
<feature type="compositionally biased region" description="Basic and acidic residues" evidence="2">
    <location>
        <begin position="15"/>
        <end position="30"/>
    </location>
</feature>
<evidence type="ECO:0000313" key="5">
    <source>
        <dbReference type="Proteomes" id="UP000269692"/>
    </source>
</evidence>
<dbReference type="Pfam" id="PF00497">
    <property type="entry name" value="SBP_bac_3"/>
    <property type="match status" value="1"/>
</dbReference>
<keyword evidence="1" id="KW-0732">Signal</keyword>
<feature type="region of interest" description="Disordered" evidence="2">
    <location>
        <begin position="1"/>
        <end position="33"/>
    </location>
</feature>
<dbReference type="InterPro" id="IPR001638">
    <property type="entry name" value="Solute-binding_3/MltF_N"/>
</dbReference>
<dbReference type="Proteomes" id="UP000269692">
    <property type="component" value="Unassembled WGS sequence"/>
</dbReference>
<dbReference type="Gene3D" id="3.40.190.10">
    <property type="entry name" value="Periplasmic binding protein-like II"/>
    <property type="match status" value="2"/>
</dbReference>
<keyword evidence="5" id="KW-1185">Reference proteome</keyword>